<dbReference type="InterPro" id="IPR002307">
    <property type="entry name" value="Tyr-tRNA-ligase"/>
</dbReference>
<feature type="short sequence motif" description="'HIGH' region" evidence="10">
    <location>
        <begin position="39"/>
        <end position="48"/>
    </location>
</feature>
<comment type="function">
    <text evidence="10">Catalyzes the attachment of tyrosine to tRNA(Tyr) in a two-step reaction: tyrosine is first activated by ATP to form Tyr-AMP and then transferred to the acceptor end of tRNA(Tyr).</text>
</comment>
<evidence type="ECO:0000256" key="11">
    <source>
        <dbReference type="PROSITE-ProRule" id="PRU00182"/>
    </source>
</evidence>
<dbReference type="InterPro" id="IPR024088">
    <property type="entry name" value="Tyr-tRNA-ligase_bac-type"/>
</dbReference>
<dbReference type="Proteomes" id="UP000035337">
    <property type="component" value="Chromosome"/>
</dbReference>
<protein>
    <recommendedName>
        <fullName evidence="10">Tyrosine--tRNA ligase</fullName>
        <ecNumber evidence="10">6.1.1.1</ecNumber>
    </recommendedName>
    <alternativeName>
        <fullName evidence="10">Tyrosyl-tRNA synthetase</fullName>
        <shortName evidence="10">TyrRS</shortName>
    </alternativeName>
</protein>
<dbReference type="PROSITE" id="PS50889">
    <property type="entry name" value="S4"/>
    <property type="match status" value="1"/>
</dbReference>
<comment type="subcellular location">
    <subcellularLocation>
        <location evidence="10">Cytoplasm</location>
    </subcellularLocation>
</comment>
<dbReference type="InterPro" id="IPR002942">
    <property type="entry name" value="S4_RNA-bd"/>
</dbReference>
<evidence type="ECO:0000259" key="12">
    <source>
        <dbReference type="SMART" id="SM00363"/>
    </source>
</evidence>
<dbReference type="FunFam" id="3.40.50.620:FF:000061">
    <property type="entry name" value="Tyrosine--tRNA ligase"/>
    <property type="match status" value="1"/>
</dbReference>
<feature type="binding site" evidence="10">
    <location>
        <position position="226"/>
    </location>
    <ligand>
        <name>ATP</name>
        <dbReference type="ChEBI" id="CHEBI:30616"/>
    </ligand>
</feature>
<dbReference type="PATRIC" id="fig|1408281.3.peg.250"/>
<evidence type="ECO:0000313" key="14">
    <source>
        <dbReference type="Proteomes" id="UP000035337"/>
    </source>
</evidence>
<feature type="short sequence motif" description="'KMSKS' region" evidence="10">
    <location>
        <begin position="223"/>
        <end position="227"/>
    </location>
</feature>
<dbReference type="PANTHER" id="PTHR11766:SF1">
    <property type="entry name" value="TYROSINE--TRNA LIGASE"/>
    <property type="match status" value="1"/>
</dbReference>
<dbReference type="EC" id="6.1.1.1" evidence="10"/>
<dbReference type="RefSeq" id="WP_052569835.1">
    <property type="nucleotide sequence ID" value="NZ_CP009498.1"/>
</dbReference>
<dbReference type="KEGG" id="epo:Epro_0241"/>
<dbReference type="SUPFAM" id="SSF52374">
    <property type="entry name" value="Nucleotidylyl transferase"/>
    <property type="match status" value="1"/>
</dbReference>
<dbReference type="Gene3D" id="1.10.240.10">
    <property type="entry name" value="Tyrosyl-Transfer RNA Synthetase"/>
    <property type="match status" value="1"/>
</dbReference>
<evidence type="ECO:0000256" key="6">
    <source>
        <dbReference type="ARBA" id="ARBA00022884"/>
    </source>
</evidence>
<dbReference type="Gene3D" id="3.40.50.620">
    <property type="entry name" value="HUPs"/>
    <property type="match status" value="1"/>
</dbReference>
<dbReference type="AlphaFoldDB" id="A0A0G3WIB0"/>
<dbReference type="InterPro" id="IPR036986">
    <property type="entry name" value="S4_RNA-bd_sf"/>
</dbReference>
<dbReference type="PRINTS" id="PR01040">
    <property type="entry name" value="TRNASYNTHTYR"/>
</dbReference>
<keyword evidence="8 10" id="KW-0030">Aminoacyl-tRNA synthetase</keyword>
<dbReference type="CDD" id="cd00165">
    <property type="entry name" value="S4"/>
    <property type="match status" value="1"/>
</dbReference>
<dbReference type="EMBL" id="CP009498">
    <property type="protein sequence ID" value="AKL97620.1"/>
    <property type="molecule type" value="Genomic_DNA"/>
</dbReference>
<gene>
    <name evidence="10 13" type="primary">tyrS</name>
    <name evidence="13" type="ORF">Epro_0241</name>
</gene>
<dbReference type="Pfam" id="PF00579">
    <property type="entry name" value="tRNA-synt_1b"/>
    <property type="match status" value="1"/>
</dbReference>
<evidence type="ECO:0000313" key="13">
    <source>
        <dbReference type="EMBL" id="AKL97620.1"/>
    </source>
</evidence>
<evidence type="ECO:0000256" key="5">
    <source>
        <dbReference type="ARBA" id="ARBA00022840"/>
    </source>
</evidence>
<dbReference type="HAMAP" id="MF_02007">
    <property type="entry name" value="Tyr_tRNA_synth_type2"/>
    <property type="match status" value="1"/>
</dbReference>
<dbReference type="GO" id="GO:0006437">
    <property type="term" value="P:tyrosyl-tRNA aminoacylation"/>
    <property type="evidence" value="ECO:0007669"/>
    <property type="project" value="UniProtKB-UniRule"/>
</dbReference>
<keyword evidence="2 10" id="KW-0963">Cytoplasm</keyword>
<dbReference type="InterPro" id="IPR001412">
    <property type="entry name" value="aa-tRNA-synth_I_CS"/>
</dbReference>
<evidence type="ECO:0000256" key="7">
    <source>
        <dbReference type="ARBA" id="ARBA00022917"/>
    </source>
</evidence>
<dbReference type="SUPFAM" id="SSF55174">
    <property type="entry name" value="Alpha-L RNA-binding motif"/>
    <property type="match status" value="1"/>
</dbReference>
<comment type="catalytic activity">
    <reaction evidence="9 10">
        <text>tRNA(Tyr) + L-tyrosine + ATP = L-tyrosyl-tRNA(Tyr) + AMP + diphosphate + H(+)</text>
        <dbReference type="Rhea" id="RHEA:10220"/>
        <dbReference type="Rhea" id="RHEA-COMP:9706"/>
        <dbReference type="Rhea" id="RHEA-COMP:9707"/>
        <dbReference type="ChEBI" id="CHEBI:15378"/>
        <dbReference type="ChEBI" id="CHEBI:30616"/>
        <dbReference type="ChEBI" id="CHEBI:33019"/>
        <dbReference type="ChEBI" id="CHEBI:58315"/>
        <dbReference type="ChEBI" id="CHEBI:78442"/>
        <dbReference type="ChEBI" id="CHEBI:78536"/>
        <dbReference type="ChEBI" id="CHEBI:456215"/>
        <dbReference type="EC" id="6.1.1.1"/>
    </reaction>
</comment>
<dbReference type="PROSITE" id="PS00178">
    <property type="entry name" value="AA_TRNA_LIGASE_I"/>
    <property type="match status" value="1"/>
</dbReference>
<dbReference type="InterPro" id="IPR014729">
    <property type="entry name" value="Rossmann-like_a/b/a_fold"/>
</dbReference>
<dbReference type="STRING" id="1408281.Epro_0241"/>
<keyword evidence="3 10" id="KW-0436">Ligase</keyword>
<name>A0A0G3WIB0_9BACT</name>
<keyword evidence="6 11" id="KW-0694">RNA-binding</keyword>
<dbReference type="OrthoDB" id="9804243at2"/>
<comment type="subunit">
    <text evidence="1 10">Homodimer.</text>
</comment>
<evidence type="ECO:0000256" key="9">
    <source>
        <dbReference type="ARBA" id="ARBA00048248"/>
    </source>
</evidence>
<dbReference type="InterPro" id="IPR024108">
    <property type="entry name" value="Tyr-tRNA-ligase_bac_2"/>
</dbReference>
<dbReference type="GO" id="GO:0004831">
    <property type="term" value="F:tyrosine-tRNA ligase activity"/>
    <property type="evidence" value="ECO:0007669"/>
    <property type="project" value="UniProtKB-UniRule"/>
</dbReference>
<keyword evidence="4 10" id="KW-0547">Nucleotide-binding</keyword>
<feature type="domain" description="RNA-binding S4" evidence="12">
    <location>
        <begin position="323"/>
        <end position="382"/>
    </location>
</feature>
<dbReference type="SMART" id="SM00363">
    <property type="entry name" value="S4"/>
    <property type="match status" value="1"/>
</dbReference>
<dbReference type="NCBIfam" id="TIGR00234">
    <property type="entry name" value="tyrS"/>
    <property type="match status" value="1"/>
</dbReference>
<dbReference type="GO" id="GO:0003723">
    <property type="term" value="F:RNA binding"/>
    <property type="evidence" value="ECO:0007669"/>
    <property type="project" value="UniProtKB-KW"/>
</dbReference>
<evidence type="ECO:0000256" key="3">
    <source>
        <dbReference type="ARBA" id="ARBA00022598"/>
    </source>
</evidence>
<dbReference type="GO" id="GO:0005524">
    <property type="term" value="F:ATP binding"/>
    <property type="evidence" value="ECO:0007669"/>
    <property type="project" value="UniProtKB-UniRule"/>
</dbReference>
<evidence type="ECO:0000256" key="10">
    <source>
        <dbReference type="HAMAP-Rule" id="MF_02007"/>
    </source>
</evidence>
<accession>A0A0G3WIB0</accession>
<comment type="similarity">
    <text evidence="10">Belongs to the class-I aminoacyl-tRNA synthetase family. TyrS type 2 subfamily.</text>
</comment>
<reference evidence="13 14" key="1">
    <citation type="submission" date="2014-09" db="EMBL/GenBank/DDBJ databases">
        <title>Complete genome sequence of Endomicrobium proavitum.</title>
        <authorList>
            <person name="Zheng H."/>
        </authorList>
    </citation>
    <scope>NUCLEOTIDE SEQUENCE [LARGE SCALE GENOMIC DNA]</scope>
    <source>
        <strain evidence="13 14">Rsa215</strain>
    </source>
</reference>
<proteinExistence type="inferred from homology"/>
<evidence type="ECO:0000256" key="2">
    <source>
        <dbReference type="ARBA" id="ARBA00022490"/>
    </source>
</evidence>
<dbReference type="GO" id="GO:0005829">
    <property type="term" value="C:cytosol"/>
    <property type="evidence" value="ECO:0007669"/>
    <property type="project" value="TreeGrafter"/>
</dbReference>
<dbReference type="PANTHER" id="PTHR11766">
    <property type="entry name" value="TYROSYL-TRNA SYNTHETASE"/>
    <property type="match status" value="1"/>
</dbReference>
<dbReference type="InterPro" id="IPR002305">
    <property type="entry name" value="aa-tRNA-synth_Ic"/>
</dbReference>
<keyword evidence="5 10" id="KW-0067">ATP-binding</keyword>
<sequence>MTDALDKIRRGTNEIISVDELKKKLASGKKLRVKLGVDPTAPDLHLGHTVIINKLKTFQDLGHQVVFLIGDFTASIGDPSGRSETRPMMTDEQIAANIKTYTTQVFKILDESKTEVVYNSKWLNELGIKGLLGLASRNTVAQMLVRDDFEKRYKEDKPISIVEFMYPMLQAYDSVALKADVELGGNDQKFNLLLGRDMQRDYGQEAQVVITMPLLEGTDGVKKMSKSYNNYIALNDAPKDMFGKIMSVSDELMYKYYELLTQADLKTIKTLHPKEAKIALALEITERYHGKVEAQKAKEEFEKVFAKKDIPDDIEEFKINLAIKLADLLVNSGMVSSKNEARRLIEQGGVKIDSQKVSQDVEIKPGKSFILQAGKRKFKKIV</sequence>
<evidence type="ECO:0000256" key="4">
    <source>
        <dbReference type="ARBA" id="ARBA00022741"/>
    </source>
</evidence>
<keyword evidence="14" id="KW-1185">Reference proteome</keyword>
<keyword evidence="7 10" id="KW-0648">Protein biosynthesis</keyword>
<dbReference type="Pfam" id="PF01479">
    <property type="entry name" value="S4"/>
    <property type="match status" value="1"/>
</dbReference>
<dbReference type="Gene3D" id="3.10.290.10">
    <property type="entry name" value="RNA-binding S4 domain"/>
    <property type="match status" value="1"/>
</dbReference>
<dbReference type="CDD" id="cd00805">
    <property type="entry name" value="TyrRS_core"/>
    <property type="match status" value="1"/>
</dbReference>
<evidence type="ECO:0000256" key="8">
    <source>
        <dbReference type="ARBA" id="ARBA00023146"/>
    </source>
</evidence>
<organism evidence="13 14">
    <name type="scientific">Endomicrobium proavitum</name>
    <dbReference type="NCBI Taxonomy" id="1408281"/>
    <lineage>
        <taxon>Bacteria</taxon>
        <taxon>Pseudomonadati</taxon>
        <taxon>Elusimicrobiota</taxon>
        <taxon>Endomicrobiia</taxon>
        <taxon>Endomicrobiales</taxon>
        <taxon>Endomicrobiaceae</taxon>
        <taxon>Endomicrobium</taxon>
    </lineage>
</organism>
<evidence type="ECO:0000256" key="1">
    <source>
        <dbReference type="ARBA" id="ARBA00011738"/>
    </source>
</evidence>